<dbReference type="GO" id="GO:0140662">
    <property type="term" value="F:ATP-dependent protein folding chaperone"/>
    <property type="evidence" value="ECO:0007669"/>
    <property type="project" value="InterPro"/>
</dbReference>
<proteinExistence type="predicted"/>
<sequence>MSEKKEQTLAIGIDLGTTYSCVAWSRHGAYSNIEIIQNEQGSRITPSFVAFTPTDRLVGEGAFNQIIRNPKNTIFDAKSLIGRRFSDRDVQNDIGRWPFQVVSGMNDKPVVVVEHMGKKKQFLAEEISSMVISKMKETTEIYIGRSVSKAVVTVSAYFNDAQRCTTKDACTIAGLTVMRVINEPTVAAIAYGLYLKEREVVGKKTVVLPGFQWCSSCSLHPDEAVACGAAIQAAMLCGSSTDECPILKDFVVKDVTSFSLGIKNSEGVLTVVVPRNTSIPITKKQFYTTRSDYQTGVSFSVYEGERSMVCDNNFLGKFVLDGITPALARIPDLLVTFNIDEDGFLNVTAMDKSSGFQAGMTITNDSNRLNQKEIDKLVVDVMIYKNEGTVPYKNIRN</sequence>
<dbReference type="PROSITE" id="PS00297">
    <property type="entry name" value="HSP70_1"/>
    <property type="match status" value="1"/>
</dbReference>
<protein>
    <submittedName>
        <fullName evidence="3">Uncharacterized protein</fullName>
    </submittedName>
</protein>
<dbReference type="EMBL" id="LFYR01000176">
    <property type="protein sequence ID" value="KMZ75375.1"/>
    <property type="molecule type" value="Genomic_DNA"/>
</dbReference>
<dbReference type="OMA" id="NDIGRWP"/>
<reference evidence="4" key="1">
    <citation type="journal article" date="2016" name="Nature">
        <title>The genome of the seagrass Zostera marina reveals angiosperm adaptation to the sea.</title>
        <authorList>
            <person name="Olsen J.L."/>
            <person name="Rouze P."/>
            <person name="Verhelst B."/>
            <person name="Lin Y.-C."/>
            <person name="Bayer T."/>
            <person name="Collen J."/>
            <person name="Dattolo E."/>
            <person name="De Paoli E."/>
            <person name="Dittami S."/>
            <person name="Maumus F."/>
            <person name="Michel G."/>
            <person name="Kersting A."/>
            <person name="Lauritano C."/>
            <person name="Lohaus R."/>
            <person name="Toepel M."/>
            <person name="Tonon T."/>
            <person name="Vanneste K."/>
            <person name="Amirebrahimi M."/>
            <person name="Brakel J."/>
            <person name="Bostroem C."/>
            <person name="Chovatia M."/>
            <person name="Grimwood J."/>
            <person name="Jenkins J.W."/>
            <person name="Jueterbock A."/>
            <person name="Mraz A."/>
            <person name="Stam W.T."/>
            <person name="Tice H."/>
            <person name="Bornberg-Bauer E."/>
            <person name="Green P.J."/>
            <person name="Pearson G.A."/>
            <person name="Procaccini G."/>
            <person name="Duarte C.M."/>
            <person name="Schmutz J."/>
            <person name="Reusch T.B.H."/>
            <person name="Van de Peer Y."/>
        </authorList>
    </citation>
    <scope>NUCLEOTIDE SEQUENCE [LARGE SCALE GENOMIC DNA]</scope>
    <source>
        <strain evidence="4">cv. Finnish</strain>
    </source>
</reference>
<evidence type="ECO:0000256" key="2">
    <source>
        <dbReference type="ARBA" id="ARBA00022840"/>
    </source>
</evidence>
<dbReference type="GO" id="GO:0005737">
    <property type="term" value="C:cytoplasm"/>
    <property type="evidence" value="ECO:0000318"/>
    <property type="project" value="GO_Central"/>
</dbReference>
<dbReference type="InterPro" id="IPR018181">
    <property type="entry name" value="Heat_shock_70_CS"/>
</dbReference>
<keyword evidence="4" id="KW-1185">Reference proteome</keyword>
<dbReference type="SUPFAM" id="SSF53067">
    <property type="entry name" value="Actin-like ATPase domain"/>
    <property type="match status" value="1"/>
</dbReference>
<keyword evidence="1" id="KW-0547">Nucleotide-binding</keyword>
<dbReference type="PRINTS" id="PR00301">
    <property type="entry name" value="HEATSHOCK70"/>
</dbReference>
<evidence type="ECO:0000256" key="1">
    <source>
        <dbReference type="ARBA" id="ARBA00022741"/>
    </source>
</evidence>
<dbReference type="PANTHER" id="PTHR19375">
    <property type="entry name" value="HEAT SHOCK PROTEIN 70KDA"/>
    <property type="match status" value="1"/>
</dbReference>
<dbReference type="GO" id="GO:0044183">
    <property type="term" value="F:protein folding chaperone"/>
    <property type="evidence" value="ECO:0000318"/>
    <property type="project" value="GO_Central"/>
</dbReference>
<comment type="caution">
    <text evidence="3">The sequence shown here is derived from an EMBL/GenBank/DDBJ whole genome shotgun (WGS) entry which is preliminary data.</text>
</comment>
<dbReference type="STRING" id="29655.A0A0K9Q4I5"/>
<accession>A0A0K9Q4I5</accession>
<dbReference type="GO" id="GO:0005524">
    <property type="term" value="F:ATP binding"/>
    <property type="evidence" value="ECO:0007669"/>
    <property type="project" value="UniProtKB-KW"/>
</dbReference>
<gene>
    <name evidence="3" type="ORF">ZOSMA_115G00110</name>
</gene>
<dbReference type="Proteomes" id="UP000036987">
    <property type="component" value="Unassembled WGS sequence"/>
</dbReference>
<keyword evidence="2" id="KW-0067">ATP-binding</keyword>
<dbReference type="SUPFAM" id="SSF100920">
    <property type="entry name" value="Heat shock protein 70kD (HSP70), peptide-binding domain"/>
    <property type="match status" value="1"/>
</dbReference>
<dbReference type="OrthoDB" id="3789372at2759"/>
<dbReference type="GO" id="GO:0042026">
    <property type="term" value="P:protein refolding"/>
    <property type="evidence" value="ECO:0000318"/>
    <property type="project" value="GO_Central"/>
</dbReference>
<dbReference type="FunFam" id="3.30.420.40:FF:000004">
    <property type="entry name" value="Molecular chaperone DnaK"/>
    <property type="match status" value="1"/>
</dbReference>
<dbReference type="AlphaFoldDB" id="A0A0K9Q4I5"/>
<name>A0A0K9Q4I5_ZOSMR</name>
<dbReference type="GO" id="GO:0016887">
    <property type="term" value="F:ATP hydrolysis activity"/>
    <property type="evidence" value="ECO:0000318"/>
    <property type="project" value="GO_Central"/>
</dbReference>
<evidence type="ECO:0000313" key="4">
    <source>
        <dbReference type="Proteomes" id="UP000036987"/>
    </source>
</evidence>
<dbReference type="Gene3D" id="3.30.420.40">
    <property type="match status" value="1"/>
</dbReference>
<evidence type="ECO:0000313" key="3">
    <source>
        <dbReference type="EMBL" id="KMZ75375.1"/>
    </source>
</evidence>
<dbReference type="Gene3D" id="2.60.34.10">
    <property type="entry name" value="Substrate Binding Domain Of DNAk, Chain A, domain 1"/>
    <property type="match status" value="1"/>
</dbReference>
<dbReference type="InterPro" id="IPR043129">
    <property type="entry name" value="ATPase_NBD"/>
</dbReference>
<dbReference type="GO" id="GO:0031072">
    <property type="term" value="F:heat shock protein binding"/>
    <property type="evidence" value="ECO:0000318"/>
    <property type="project" value="GO_Central"/>
</dbReference>
<dbReference type="Pfam" id="PF00012">
    <property type="entry name" value="HSP70"/>
    <property type="match status" value="2"/>
</dbReference>
<dbReference type="InterPro" id="IPR029047">
    <property type="entry name" value="HSP70_peptide-bd_sf"/>
</dbReference>
<dbReference type="InterPro" id="IPR013126">
    <property type="entry name" value="Hsp_70_fam"/>
</dbReference>
<organism evidence="3 4">
    <name type="scientific">Zostera marina</name>
    <name type="common">Eelgrass</name>
    <dbReference type="NCBI Taxonomy" id="29655"/>
    <lineage>
        <taxon>Eukaryota</taxon>
        <taxon>Viridiplantae</taxon>
        <taxon>Streptophyta</taxon>
        <taxon>Embryophyta</taxon>
        <taxon>Tracheophyta</taxon>
        <taxon>Spermatophyta</taxon>
        <taxon>Magnoliopsida</taxon>
        <taxon>Liliopsida</taxon>
        <taxon>Zosteraceae</taxon>
        <taxon>Zostera</taxon>
    </lineage>
</organism>